<dbReference type="SUPFAM" id="SSF54197">
    <property type="entry name" value="HIT-like"/>
    <property type="match status" value="1"/>
</dbReference>
<protein>
    <submittedName>
        <fullName evidence="1">Uncharacterized protein</fullName>
    </submittedName>
</protein>
<sequence length="60" mass="6731">MVDNGVSCRRQTGSSWNLTLGFPFPVQINPHYESTFVFDNDFPALQPDAPEPGKSSFRLD</sequence>
<dbReference type="AlphaFoldDB" id="V8N6M0"/>
<name>V8N6M0_OPHHA</name>
<dbReference type="Gene3D" id="3.30.428.10">
    <property type="entry name" value="HIT-like"/>
    <property type="match status" value="1"/>
</dbReference>
<reference evidence="1 2" key="1">
    <citation type="journal article" date="2013" name="Proc. Natl. Acad. Sci. U.S.A.">
        <title>The king cobra genome reveals dynamic gene evolution and adaptation in the snake venom system.</title>
        <authorList>
            <person name="Vonk F.J."/>
            <person name="Casewell N.R."/>
            <person name="Henkel C.V."/>
            <person name="Heimberg A.M."/>
            <person name="Jansen H.J."/>
            <person name="McCleary R.J."/>
            <person name="Kerkkamp H.M."/>
            <person name="Vos R.A."/>
            <person name="Guerreiro I."/>
            <person name="Calvete J.J."/>
            <person name="Wuster W."/>
            <person name="Woods A.E."/>
            <person name="Logan J.M."/>
            <person name="Harrison R.A."/>
            <person name="Castoe T.A."/>
            <person name="de Koning A.P."/>
            <person name="Pollock D.D."/>
            <person name="Yandell M."/>
            <person name="Calderon D."/>
            <person name="Renjifo C."/>
            <person name="Currier R.B."/>
            <person name="Salgado D."/>
            <person name="Pla D."/>
            <person name="Sanz L."/>
            <person name="Hyder A.S."/>
            <person name="Ribeiro J.M."/>
            <person name="Arntzen J.W."/>
            <person name="van den Thillart G.E."/>
            <person name="Boetzer M."/>
            <person name="Pirovano W."/>
            <person name="Dirks R.P."/>
            <person name="Spaink H.P."/>
            <person name="Duboule D."/>
            <person name="McGlinn E."/>
            <person name="Kini R.M."/>
            <person name="Richardson M.K."/>
        </authorList>
    </citation>
    <scope>NUCLEOTIDE SEQUENCE</scope>
    <source>
        <tissue evidence="1">Blood</tissue>
    </source>
</reference>
<accession>V8N6M0</accession>
<keyword evidence="2" id="KW-1185">Reference proteome</keyword>
<evidence type="ECO:0000313" key="2">
    <source>
        <dbReference type="Proteomes" id="UP000018936"/>
    </source>
</evidence>
<dbReference type="EMBL" id="AZIM01008863">
    <property type="protein sequence ID" value="ETE57308.1"/>
    <property type="molecule type" value="Genomic_DNA"/>
</dbReference>
<proteinExistence type="predicted"/>
<dbReference type="OrthoDB" id="418412at2759"/>
<dbReference type="Proteomes" id="UP000018936">
    <property type="component" value="Unassembled WGS sequence"/>
</dbReference>
<dbReference type="InterPro" id="IPR036265">
    <property type="entry name" value="HIT-like_sf"/>
</dbReference>
<organism evidence="1 2">
    <name type="scientific">Ophiophagus hannah</name>
    <name type="common">King cobra</name>
    <name type="synonym">Naja hannah</name>
    <dbReference type="NCBI Taxonomy" id="8665"/>
    <lineage>
        <taxon>Eukaryota</taxon>
        <taxon>Metazoa</taxon>
        <taxon>Chordata</taxon>
        <taxon>Craniata</taxon>
        <taxon>Vertebrata</taxon>
        <taxon>Euteleostomi</taxon>
        <taxon>Lepidosauria</taxon>
        <taxon>Squamata</taxon>
        <taxon>Bifurcata</taxon>
        <taxon>Unidentata</taxon>
        <taxon>Episquamata</taxon>
        <taxon>Toxicofera</taxon>
        <taxon>Serpentes</taxon>
        <taxon>Colubroidea</taxon>
        <taxon>Elapidae</taxon>
        <taxon>Elapinae</taxon>
        <taxon>Ophiophagus</taxon>
    </lineage>
</organism>
<evidence type="ECO:0000313" key="1">
    <source>
        <dbReference type="EMBL" id="ETE57308.1"/>
    </source>
</evidence>
<feature type="non-terminal residue" evidence="1">
    <location>
        <position position="1"/>
    </location>
</feature>
<comment type="caution">
    <text evidence="1">The sequence shown here is derived from an EMBL/GenBank/DDBJ whole genome shotgun (WGS) entry which is preliminary data.</text>
</comment>
<gene>
    <name evidence="1" type="ORF">L345_16980</name>
</gene>